<dbReference type="RefSeq" id="WP_317941699.1">
    <property type="nucleotide sequence ID" value="NZ_JAUBDI010000001.1"/>
</dbReference>
<protein>
    <submittedName>
        <fullName evidence="1">Uncharacterized protein</fullName>
    </submittedName>
</protein>
<keyword evidence="2" id="KW-1185">Reference proteome</keyword>
<accession>A0ABU4G4H0</accession>
<name>A0ABU4G4H0_9BACL</name>
<comment type="caution">
    <text evidence="1">The sequence shown here is derived from an EMBL/GenBank/DDBJ whole genome shotgun (WGS) entry which is preliminary data.</text>
</comment>
<organism evidence="1 2">
    <name type="scientific">Sporosarcina saromensis</name>
    <dbReference type="NCBI Taxonomy" id="359365"/>
    <lineage>
        <taxon>Bacteria</taxon>
        <taxon>Bacillati</taxon>
        <taxon>Bacillota</taxon>
        <taxon>Bacilli</taxon>
        <taxon>Bacillales</taxon>
        <taxon>Caryophanaceae</taxon>
        <taxon>Sporosarcina</taxon>
    </lineage>
</organism>
<evidence type="ECO:0000313" key="1">
    <source>
        <dbReference type="EMBL" id="MDW0111821.1"/>
    </source>
</evidence>
<dbReference type="Proteomes" id="UP001282284">
    <property type="component" value="Unassembled WGS sequence"/>
</dbReference>
<gene>
    <name evidence="1" type="ORF">QT711_01395</name>
</gene>
<reference evidence="1 2" key="1">
    <citation type="submission" date="2023-06" db="EMBL/GenBank/DDBJ databases">
        <title>Sporosarcina sp. nov., isolated from Korean traditional fermented seafood 'Jeotgal'.</title>
        <authorList>
            <person name="Yang A.I."/>
            <person name="Shin N.-R."/>
        </authorList>
    </citation>
    <scope>NUCLEOTIDE SEQUENCE [LARGE SCALE GENOMIC DNA]</scope>
    <source>
        <strain evidence="1 2">KCTC13119</strain>
    </source>
</reference>
<dbReference type="EMBL" id="JAUBDI010000001">
    <property type="protein sequence ID" value="MDW0111821.1"/>
    <property type="molecule type" value="Genomic_DNA"/>
</dbReference>
<sequence>MSSRPKRLEELATGAGSMKSGRWRLAATGIRQNCETALFAVQQEWLMTRAAAIWSLDQ</sequence>
<evidence type="ECO:0000313" key="2">
    <source>
        <dbReference type="Proteomes" id="UP001282284"/>
    </source>
</evidence>
<proteinExistence type="predicted"/>